<evidence type="ECO:0000256" key="1">
    <source>
        <dbReference type="SAM" id="MobiDB-lite"/>
    </source>
</evidence>
<feature type="region of interest" description="Disordered" evidence="1">
    <location>
        <begin position="1"/>
        <end position="29"/>
    </location>
</feature>
<gene>
    <name evidence="2" type="ORF">AVDCRST_MAG13-3555</name>
</gene>
<name>A0A6J4TIP4_9ACTN</name>
<sequence>GTARRRHPGPPRAQAPPRGRPGRGLQARA</sequence>
<protein>
    <submittedName>
        <fullName evidence="2">Uncharacterized protein</fullName>
    </submittedName>
</protein>
<organism evidence="2">
    <name type="scientific">uncultured Solirubrobacteraceae bacterium</name>
    <dbReference type="NCBI Taxonomy" id="1162706"/>
    <lineage>
        <taxon>Bacteria</taxon>
        <taxon>Bacillati</taxon>
        <taxon>Actinomycetota</taxon>
        <taxon>Thermoleophilia</taxon>
        <taxon>Solirubrobacterales</taxon>
        <taxon>Solirubrobacteraceae</taxon>
        <taxon>environmental samples</taxon>
    </lineage>
</organism>
<dbReference type="AlphaFoldDB" id="A0A6J4TIP4"/>
<feature type="non-terminal residue" evidence="2">
    <location>
        <position position="29"/>
    </location>
</feature>
<feature type="non-terminal residue" evidence="2">
    <location>
        <position position="1"/>
    </location>
</feature>
<proteinExistence type="predicted"/>
<dbReference type="EMBL" id="CADCVO010000555">
    <property type="protein sequence ID" value="CAA9523705.1"/>
    <property type="molecule type" value="Genomic_DNA"/>
</dbReference>
<reference evidence="2" key="1">
    <citation type="submission" date="2020-02" db="EMBL/GenBank/DDBJ databases">
        <authorList>
            <person name="Meier V. D."/>
        </authorList>
    </citation>
    <scope>NUCLEOTIDE SEQUENCE</scope>
    <source>
        <strain evidence="2">AVDCRST_MAG13</strain>
    </source>
</reference>
<evidence type="ECO:0000313" key="2">
    <source>
        <dbReference type="EMBL" id="CAA9523705.1"/>
    </source>
</evidence>
<accession>A0A6J4TIP4</accession>